<dbReference type="RefSeq" id="WP_377096166.1">
    <property type="nucleotide sequence ID" value="NZ_JBHSJM010000001.1"/>
</dbReference>
<keyword evidence="2" id="KW-0812">Transmembrane</keyword>
<evidence type="ECO:0000313" key="4">
    <source>
        <dbReference type="Proteomes" id="UP001597297"/>
    </source>
</evidence>
<dbReference type="Proteomes" id="UP001597297">
    <property type="component" value="Unassembled WGS sequence"/>
</dbReference>
<proteinExistence type="predicted"/>
<keyword evidence="2" id="KW-0472">Membrane</keyword>
<sequence length="111" mass="11653">MQISSQDKTKNLALIIAGVAIPLIASRATKRIIGSGYRALSDREPPKNPASPTTAWKDALAWSILTGAAGGVSRLIMRKILAHTSIPTEGYDHENQEKALGGSGVSDVGES</sequence>
<name>A0ABW5DZD8_9BACT</name>
<keyword evidence="4" id="KW-1185">Reference proteome</keyword>
<evidence type="ECO:0000256" key="1">
    <source>
        <dbReference type="SAM" id="MobiDB-lite"/>
    </source>
</evidence>
<accession>A0ABW5DZD8</accession>
<dbReference type="InterPro" id="IPR025329">
    <property type="entry name" value="DUF4235"/>
</dbReference>
<evidence type="ECO:0000256" key="2">
    <source>
        <dbReference type="SAM" id="Phobius"/>
    </source>
</evidence>
<dbReference type="Pfam" id="PF14019">
    <property type="entry name" value="DUF4235"/>
    <property type="match status" value="1"/>
</dbReference>
<comment type="caution">
    <text evidence="3">The sequence shown here is derived from an EMBL/GenBank/DDBJ whole genome shotgun (WGS) entry which is preliminary data.</text>
</comment>
<feature type="region of interest" description="Disordered" evidence="1">
    <location>
        <begin position="87"/>
        <end position="111"/>
    </location>
</feature>
<keyword evidence="2" id="KW-1133">Transmembrane helix</keyword>
<organism evidence="3 4">
    <name type="scientific">Rubritalea spongiae</name>
    <dbReference type="NCBI Taxonomy" id="430797"/>
    <lineage>
        <taxon>Bacteria</taxon>
        <taxon>Pseudomonadati</taxon>
        <taxon>Verrucomicrobiota</taxon>
        <taxon>Verrucomicrobiia</taxon>
        <taxon>Verrucomicrobiales</taxon>
        <taxon>Rubritaleaceae</taxon>
        <taxon>Rubritalea</taxon>
    </lineage>
</organism>
<feature type="transmembrane region" description="Helical" evidence="2">
    <location>
        <begin position="12"/>
        <end position="29"/>
    </location>
</feature>
<evidence type="ECO:0000313" key="3">
    <source>
        <dbReference type="EMBL" id="MFD2274980.1"/>
    </source>
</evidence>
<protein>
    <submittedName>
        <fullName evidence="3">DUF4235 domain-containing protein</fullName>
    </submittedName>
</protein>
<gene>
    <name evidence="3" type="ORF">ACFSQZ_00725</name>
</gene>
<reference evidence="4" key="1">
    <citation type="journal article" date="2019" name="Int. J. Syst. Evol. Microbiol.">
        <title>The Global Catalogue of Microorganisms (GCM) 10K type strain sequencing project: providing services to taxonomists for standard genome sequencing and annotation.</title>
        <authorList>
            <consortium name="The Broad Institute Genomics Platform"/>
            <consortium name="The Broad Institute Genome Sequencing Center for Infectious Disease"/>
            <person name="Wu L."/>
            <person name="Ma J."/>
        </authorList>
    </citation>
    <scope>NUCLEOTIDE SEQUENCE [LARGE SCALE GENOMIC DNA]</scope>
    <source>
        <strain evidence="4">JCM 16545</strain>
    </source>
</reference>
<dbReference type="EMBL" id="JBHUJC010000001">
    <property type="protein sequence ID" value="MFD2274980.1"/>
    <property type="molecule type" value="Genomic_DNA"/>
</dbReference>